<proteinExistence type="predicted"/>
<dbReference type="GeneID" id="24101859"/>
<protein>
    <recommendedName>
        <fullName evidence="3">F-box domain-containing protein</fullName>
    </recommendedName>
</protein>
<dbReference type="InParanoid" id="J7S679"/>
<dbReference type="EMBL" id="HE797585">
    <property type="protein sequence ID" value="CCM06959.1"/>
    <property type="molecule type" value="Genomic_DNA"/>
</dbReference>
<gene>
    <name evidence="1" type="ORF">FIBRA_09273</name>
</gene>
<name>J7S679_9APHY</name>
<dbReference type="OrthoDB" id="2790890at2759"/>
<dbReference type="RefSeq" id="XP_012176980.1">
    <property type="nucleotide sequence ID" value="XM_012321590.1"/>
</dbReference>
<dbReference type="AlphaFoldDB" id="J7S679"/>
<reference evidence="1 2" key="1">
    <citation type="journal article" date="2012" name="Appl. Environ. Microbiol.">
        <title>Short-read sequencing for genomic analysis of the brown rot fungus Fibroporia radiculosa.</title>
        <authorList>
            <person name="Tang J.D."/>
            <person name="Perkins A.D."/>
            <person name="Sonstegard T.S."/>
            <person name="Schroeder S.G."/>
            <person name="Burgess S.C."/>
            <person name="Diehl S.V."/>
        </authorList>
    </citation>
    <scope>NUCLEOTIDE SEQUENCE [LARGE SCALE GENOMIC DNA]</scope>
    <source>
        <strain evidence="1 2">TFFH 294</strain>
    </source>
</reference>
<evidence type="ECO:0000313" key="1">
    <source>
        <dbReference type="EMBL" id="CCM06959.1"/>
    </source>
</evidence>
<organism evidence="1 2">
    <name type="scientific">Fibroporia radiculosa</name>
    <dbReference type="NCBI Taxonomy" id="599839"/>
    <lineage>
        <taxon>Eukaryota</taxon>
        <taxon>Fungi</taxon>
        <taxon>Dikarya</taxon>
        <taxon>Basidiomycota</taxon>
        <taxon>Agaricomycotina</taxon>
        <taxon>Agaricomycetes</taxon>
        <taxon>Polyporales</taxon>
        <taxon>Fibroporiaceae</taxon>
        <taxon>Fibroporia</taxon>
    </lineage>
</organism>
<sequence>MDIVLAYSPEDIHSVADRDKLEDIATVGAEQNMRRSCWDVSIAERTVSQLWDICPVVSSRLPTELWEQIIDLIADDGGHYHMRRLGQVCRGWYARCRFHHYEKLYVRHMDRREVYRLINTLVEHPDRCSAIRTVWFRPGQSIGRFGSFAVRMVQKLPRVEVLRLWDCKWESGQLHAQVSLHITLTFGSVTRLELLEVTFPSAVVFGRLMRALPCLSSLGSDDVINFLASISAHIRHLTCYGRDLEKLLELLAVIAESLLSLKVAYFYAAPSIDLTPAVNLRILALDGYLRDFAKAASFLSRISSPNLVEVTIKSWPADWGTLVSVQDELNSIDNDSFAQMDRVLSGRQNPALCKVTVLLRCGIRVSHAPDNISEGSWRTLLSSRLPALDASGRLL</sequence>
<accession>J7S679</accession>
<evidence type="ECO:0000313" key="2">
    <source>
        <dbReference type="Proteomes" id="UP000006352"/>
    </source>
</evidence>
<keyword evidence="2" id="KW-1185">Reference proteome</keyword>
<dbReference type="HOGENOM" id="CLU_036316_0_2_1"/>
<evidence type="ECO:0008006" key="3">
    <source>
        <dbReference type="Google" id="ProtNLM"/>
    </source>
</evidence>
<dbReference type="Proteomes" id="UP000006352">
    <property type="component" value="Unassembled WGS sequence"/>
</dbReference>